<name>M0M494_9EURY</name>
<dbReference type="OrthoDB" id="145984at2157"/>
<reference evidence="2 3" key="1">
    <citation type="journal article" date="2014" name="PLoS Genet.">
        <title>Phylogenetically driven sequencing of extremely halophilic archaea reveals strategies for static and dynamic osmo-response.</title>
        <authorList>
            <person name="Becker E.A."/>
            <person name="Seitzer P.M."/>
            <person name="Tritt A."/>
            <person name="Larsen D."/>
            <person name="Krusor M."/>
            <person name="Yao A.I."/>
            <person name="Wu D."/>
            <person name="Madern D."/>
            <person name="Eisen J.A."/>
            <person name="Darling A.E."/>
            <person name="Facciotti M.T."/>
        </authorList>
    </citation>
    <scope>NUCLEOTIDE SEQUENCE [LARGE SCALE GENOMIC DNA]</scope>
    <source>
        <strain evidence="2 3">100A6</strain>
    </source>
</reference>
<feature type="domain" description="SnoaL-like" evidence="1">
    <location>
        <begin position="6"/>
        <end position="103"/>
    </location>
</feature>
<dbReference type="PATRIC" id="fig|1132509.6.peg.902"/>
<comment type="caution">
    <text evidence="2">The sequence shown here is derived from an EMBL/GenBank/DDBJ whole genome shotgun (WGS) entry which is preliminary data.</text>
</comment>
<dbReference type="Proteomes" id="UP000011566">
    <property type="component" value="Unassembled WGS sequence"/>
</dbReference>
<accession>M0M494</accession>
<organism evidence="2 3">
    <name type="scientific">Halococcus hamelinensis 100A6</name>
    <dbReference type="NCBI Taxonomy" id="1132509"/>
    <lineage>
        <taxon>Archaea</taxon>
        <taxon>Methanobacteriati</taxon>
        <taxon>Methanobacteriota</taxon>
        <taxon>Stenosarchaea group</taxon>
        <taxon>Halobacteria</taxon>
        <taxon>Halobacteriales</taxon>
        <taxon>Halococcaceae</taxon>
        <taxon>Halococcus</taxon>
    </lineage>
</organism>
<keyword evidence="3" id="KW-1185">Reference proteome</keyword>
<dbReference type="EMBL" id="AOMB01000010">
    <property type="protein sequence ID" value="EMA40627.1"/>
    <property type="molecule type" value="Genomic_DNA"/>
</dbReference>
<dbReference type="InterPro" id="IPR037401">
    <property type="entry name" value="SnoaL-like"/>
</dbReference>
<dbReference type="Pfam" id="PF12680">
    <property type="entry name" value="SnoaL_2"/>
    <property type="match status" value="1"/>
</dbReference>
<proteinExistence type="predicted"/>
<protein>
    <recommendedName>
        <fullName evidence="1">SnoaL-like domain-containing protein</fullName>
    </recommendedName>
</protein>
<dbReference type="RefSeq" id="WP_007691114.1">
    <property type="nucleotide sequence ID" value="NZ_AJRK01000054.1"/>
</dbReference>
<evidence type="ECO:0000313" key="2">
    <source>
        <dbReference type="EMBL" id="EMA40627.1"/>
    </source>
</evidence>
<dbReference type="AlphaFoldDB" id="M0M494"/>
<evidence type="ECO:0000259" key="1">
    <source>
        <dbReference type="Pfam" id="PF12680"/>
    </source>
</evidence>
<dbReference type="Gene3D" id="3.10.450.50">
    <property type="match status" value="1"/>
</dbReference>
<sequence length="109" mass="11995">MAEQPVEAYYSAIDEGRYDDLRALLASGFVHDRPDRTIDGPDTFVGFMRDDRPLTDTSHALDAVCANEDDSEFAVRGTLLDADGDPLFGFVDVHTVENGAISHIETFTN</sequence>
<evidence type="ECO:0000313" key="3">
    <source>
        <dbReference type="Proteomes" id="UP000011566"/>
    </source>
</evidence>
<dbReference type="eggNOG" id="arCOG03106">
    <property type="taxonomic scope" value="Archaea"/>
</dbReference>
<gene>
    <name evidence="2" type="ORF">C447_03876</name>
</gene>
<dbReference type="SUPFAM" id="SSF54427">
    <property type="entry name" value="NTF2-like"/>
    <property type="match status" value="1"/>
</dbReference>
<dbReference type="InterPro" id="IPR032710">
    <property type="entry name" value="NTF2-like_dom_sf"/>
</dbReference>